<evidence type="ECO:0000256" key="14">
    <source>
        <dbReference type="ARBA" id="ARBA00023727"/>
    </source>
</evidence>
<proteinExistence type="inferred from homology"/>
<keyword evidence="7 15" id="KW-0276">Fatty acid metabolism</keyword>
<dbReference type="GeneID" id="114778184"/>
<organism evidence="16 17">
    <name type="scientific">Denticeps clupeoides</name>
    <name type="common">denticle herring</name>
    <dbReference type="NCBI Taxonomy" id="299321"/>
    <lineage>
        <taxon>Eukaryota</taxon>
        <taxon>Metazoa</taxon>
        <taxon>Chordata</taxon>
        <taxon>Craniata</taxon>
        <taxon>Vertebrata</taxon>
        <taxon>Euteleostomi</taxon>
        <taxon>Actinopterygii</taxon>
        <taxon>Neopterygii</taxon>
        <taxon>Teleostei</taxon>
        <taxon>Clupei</taxon>
        <taxon>Clupeiformes</taxon>
        <taxon>Denticipitoidei</taxon>
        <taxon>Denticipitidae</taxon>
        <taxon>Denticeps</taxon>
    </lineage>
</organism>
<dbReference type="GO" id="GO:0030497">
    <property type="term" value="P:fatty acid elongation"/>
    <property type="evidence" value="ECO:0007669"/>
    <property type="project" value="TreeGrafter"/>
</dbReference>
<comment type="subcellular location">
    <subcellularLocation>
        <location evidence="15">Endoplasmic reticulum membrane</location>
        <topology evidence="15">Multi-pass membrane protein</topology>
    </subcellularLocation>
    <subcellularLocation>
        <location evidence="1">Membrane</location>
        <topology evidence="1">Multi-pass membrane protein</topology>
    </subcellularLocation>
</comment>
<keyword evidence="5 15" id="KW-0444">Lipid biosynthesis</keyword>
<feature type="transmembrane region" description="Helical" evidence="15">
    <location>
        <begin position="44"/>
        <end position="63"/>
    </location>
</feature>
<evidence type="ECO:0000256" key="2">
    <source>
        <dbReference type="ARBA" id="ARBA00005194"/>
    </source>
</evidence>
<dbReference type="Pfam" id="PF04387">
    <property type="entry name" value="PTPLA"/>
    <property type="match status" value="1"/>
</dbReference>
<dbReference type="Ensembl" id="ENSDCDT00010061807.1">
    <property type="protein sequence ID" value="ENSDCDP00010051352.1"/>
    <property type="gene ID" value="ENSDCDG00010030277.1"/>
</dbReference>
<evidence type="ECO:0000256" key="7">
    <source>
        <dbReference type="ARBA" id="ARBA00022832"/>
    </source>
</evidence>
<comment type="function">
    <text evidence="15">Catalyzes the third of the four reactions of the long-chain fatty acids elongation cycle. This endoplasmic reticulum-bound enzymatic process, allows the addition of two carbons to the chain of long- and very long-chain fatty acids/VLCFAs per cycle. This enzyme catalyzes the dehydration of the 3-hydroxyacyl-CoA intermediate into trans-2,3-enoyl-CoA, within each cycle of fatty acid elongation. Thereby, it participates to the production of VLCFAs of different chain lengths that are involved in multiple biological processes as precursors of membrane lipids and lipid mediators.</text>
</comment>
<evidence type="ECO:0000256" key="12">
    <source>
        <dbReference type="ARBA" id="ARBA00023239"/>
    </source>
</evidence>
<dbReference type="Proteomes" id="UP000694580">
    <property type="component" value="Chromosome 1"/>
</dbReference>
<reference evidence="16 17" key="1">
    <citation type="submission" date="2020-06" db="EMBL/GenBank/DDBJ databases">
        <authorList>
            <consortium name="Wellcome Sanger Institute Data Sharing"/>
        </authorList>
    </citation>
    <scope>NUCLEOTIDE SEQUENCE [LARGE SCALE GENOMIC DNA]</scope>
</reference>
<evidence type="ECO:0000256" key="10">
    <source>
        <dbReference type="ARBA" id="ARBA00023136"/>
    </source>
</evidence>
<comment type="similarity">
    <text evidence="3 15">Belongs to the very long-chain fatty acids dehydratase HACD family.</text>
</comment>
<dbReference type="AlphaFoldDB" id="A0AAY4E0R8"/>
<evidence type="ECO:0000313" key="17">
    <source>
        <dbReference type="Proteomes" id="UP000694580"/>
    </source>
</evidence>
<keyword evidence="15" id="KW-0256">Endoplasmic reticulum</keyword>
<dbReference type="GO" id="GO:0042761">
    <property type="term" value="P:very long-chain fatty acid biosynthetic process"/>
    <property type="evidence" value="ECO:0007669"/>
    <property type="project" value="TreeGrafter"/>
</dbReference>
<dbReference type="EC" id="4.2.1.134" evidence="4 15"/>
<feature type="transmembrane region" description="Helical" evidence="15">
    <location>
        <begin position="184"/>
        <end position="206"/>
    </location>
</feature>
<dbReference type="InterPro" id="IPR007482">
    <property type="entry name" value="Tyr_Pase-like_PTPLA"/>
</dbReference>
<evidence type="ECO:0000256" key="13">
    <source>
        <dbReference type="ARBA" id="ARBA00023688"/>
    </source>
</evidence>
<accession>A0AAY4E0R8</accession>
<reference evidence="16" key="3">
    <citation type="submission" date="2025-09" db="UniProtKB">
        <authorList>
            <consortium name="Ensembl"/>
        </authorList>
    </citation>
    <scope>IDENTIFICATION</scope>
</reference>
<sequence length="223" mass="25860">MRCCLRVAYLFLYNLVQFCGNTWIFANMTARLFSFGADAVADTFYFVGVVMSVCQLLSLLELYHIADSLEGGMLLPRFVQIVERNLLLFVVFVGQEEFQRKPIVCVQFYLWNIPQLLRYPYRLLSLISTPSGNLLWARYTLCIPVYILSVISEGVSIWQAIPYFDYSMYAVQLDAPVPVFIRSSYVLIGYLLLLAVGSIVTVKFMVEERKHQLDDWNRKQKKK</sequence>
<evidence type="ECO:0000256" key="5">
    <source>
        <dbReference type="ARBA" id="ARBA00022516"/>
    </source>
</evidence>
<evidence type="ECO:0000256" key="11">
    <source>
        <dbReference type="ARBA" id="ARBA00023160"/>
    </source>
</evidence>
<dbReference type="GO" id="GO:0030148">
    <property type="term" value="P:sphingolipid biosynthetic process"/>
    <property type="evidence" value="ECO:0007669"/>
    <property type="project" value="TreeGrafter"/>
</dbReference>
<evidence type="ECO:0000313" key="16">
    <source>
        <dbReference type="Ensembl" id="ENSDCDP00010051352.1"/>
    </source>
</evidence>
<comment type="catalytic activity">
    <reaction evidence="14">
        <text>a very-long-chain (3R)-3-hydroxyacyl-CoA = a very-long-chain (2E)-enoyl-CoA + H2O</text>
        <dbReference type="Rhea" id="RHEA:45812"/>
        <dbReference type="ChEBI" id="CHEBI:15377"/>
        <dbReference type="ChEBI" id="CHEBI:83728"/>
        <dbReference type="ChEBI" id="CHEBI:85440"/>
        <dbReference type="EC" id="4.2.1.134"/>
    </reaction>
    <physiologicalReaction direction="left-to-right" evidence="14">
        <dbReference type="Rhea" id="RHEA:45813"/>
    </physiologicalReaction>
</comment>
<dbReference type="GO" id="GO:0102158">
    <property type="term" value="F:very-long-chain (3R)-3-hydroxyacyl-CoA dehydratase activity"/>
    <property type="evidence" value="ECO:0007669"/>
    <property type="project" value="UniProtKB-EC"/>
</dbReference>
<keyword evidence="9 15" id="KW-0443">Lipid metabolism</keyword>
<dbReference type="RefSeq" id="XP_028822931.1">
    <property type="nucleotide sequence ID" value="XM_028967098.1"/>
</dbReference>
<keyword evidence="10 15" id="KW-0472">Membrane</keyword>
<dbReference type="GeneTree" id="ENSGT00530000062962"/>
<keyword evidence="6 15" id="KW-0812">Transmembrane</keyword>
<protein>
    <recommendedName>
        <fullName evidence="4 15">Very-long-chain (3R)-3-hydroxyacyl-CoA dehydratase</fullName>
        <ecNumber evidence="4 15">4.2.1.134</ecNumber>
    </recommendedName>
</protein>
<evidence type="ECO:0000256" key="15">
    <source>
        <dbReference type="RuleBase" id="RU363109"/>
    </source>
</evidence>
<evidence type="ECO:0000256" key="1">
    <source>
        <dbReference type="ARBA" id="ARBA00004141"/>
    </source>
</evidence>
<keyword evidence="11 15" id="KW-0275">Fatty acid biosynthesis</keyword>
<feature type="transmembrane region" description="Helical" evidence="15">
    <location>
        <begin position="7"/>
        <end position="24"/>
    </location>
</feature>
<name>A0AAY4E0R8_9TELE</name>
<comment type="pathway">
    <text evidence="2 15">Lipid metabolism; fatty acid biosynthesis.</text>
</comment>
<dbReference type="PANTHER" id="PTHR11035">
    <property type="entry name" value="VERY-LONG-CHAIN (3R)-3-HYDROXYACYL-COA DEHYDRATASE"/>
    <property type="match status" value="1"/>
</dbReference>
<feature type="transmembrane region" description="Helical" evidence="15">
    <location>
        <begin position="141"/>
        <end position="164"/>
    </location>
</feature>
<keyword evidence="17" id="KW-1185">Reference proteome</keyword>
<keyword evidence="8 15" id="KW-1133">Transmembrane helix</keyword>
<keyword evidence="12 15" id="KW-0456">Lyase</keyword>
<gene>
    <name evidence="16" type="primary">HACD4</name>
</gene>
<evidence type="ECO:0000256" key="9">
    <source>
        <dbReference type="ARBA" id="ARBA00023098"/>
    </source>
</evidence>
<reference evidence="16" key="2">
    <citation type="submission" date="2025-08" db="UniProtKB">
        <authorList>
            <consortium name="Ensembl"/>
        </authorList>
    </citation>
    <scope>IDENTIFICATION</scope>
</reference>
<dbReference type="PANTHER" id="PTHR11035:SF16">
    <property type="entry name" value="VERY-LONG-CHAIN (3R)-3-HYDROXYACYL-COA DEHYDRATASE 4"/>
    <property type="match status" value="1"/>
</dbReference>
<comment type="catalytic activity">
    <reaction evidence="13">
        <text>(3R)-hydroxyhexadecanoyl-CoA = (2E)-hexadecenoyl-CoA + H2O</text>
        <dbReference type="Rhea" id="RHEA:39159"/>
        <dbReference type="ChEBI" id="CHEBI:15377"/>
        <dbReference type="ChEBI" id="CHEBI:61526"/>
        <dbReference type="ChEBI" id="CHEBI:74278"/>
    </reaction>
    <physiologicalReaction direction="left-to-right" evidence="13">
        <dbReference type="Rhea" id="RHEA:39160"/>
    </physiologicalReaction>
</comment>
<evidence type="ECO:0000256" key="4">
    <source>
        <dbReference type="ARBA" id="ARBA00013122"/>
    </source>
</evidence>
<comment type="caution">
    <text evidence="15">Lacks conserved residue(s) required for the propagation of feature annotation.</text>
</comment>
<evidence type="ECO:0000256" key="3">
    <source>
        <dbReference type="ARBA" id="ARBA00007811"/>
    </source>
</evidence>
<dbReference type="GO" id="GO:0005789">
    <property type="term" value="C:endoplasmic reticulum membrane"/>
    <property type="evidence" value="ECO:0007669"/>
    <property type="project" value="UniProtKB-SubCell"/>
</dbReference>
<evidence type="ECO:0000256" key="8">
    <source>
        <dbReference type="ARBA" id="ARBA00022989"/>
    </source>
</evidence>
<evidence type="ECO:0000256" key="6">
    <source>
        <dbReference type="ARBA" id="ARBA00022692"/>
    </source>
</evidence>